<dbReference type="STRING" id="77044.A0A1S8AAX3"/>
<evidence type="ECO:0000313" key="2">
    <source>
        <dbReference type="EMBL" id="GAW27248.1"/>
    </source>
</evidence>
<organism evidence="2">
    <name type="scientific">Rosellinia necatrix</name>
    <name type="common">White root-rot fungus</name>
    <dbReference type="NCBI Taxonomy" id="77044"/>
    <lineage>
        <taxon>Eukaryota</taxon>
        <taxon>Fungi</taxon>
        <taxon>Dikarya</taxon>
        <taxon>Ascomycota</taxon>
        <taxon>Pezizomycotina</taxon>
        <taxon>Sordariomycetes</taxon>
        <taxon>Xylariomycetidae</taxon>
        <taxon>Xylariales</taxon>
        <taxon>Xylariaceae</taxon>
        <taxon>Rosellinia</taxon>
    </lineage>
</organism>
<proteinExistence type="predicted"/>
<sequence>MADPLSIAGLAAGVIPLGLKVFGAVKEYLDAVKAQSEEIASARIQADNMEELLRVVSDRLPRLQTDYPALATIVQPHVKRSEAELRELSDLLLELCRTNTLTTRSGMLLKLGQHRKKLLYPFNCAHIAQLETRLASVNANLRMALQVAQL</sequence>
<keyword evidence="3" id="KW-1185">Reference proteome</keyword>
<keyword evidence="1" id="KW-0175">Coiled coil</keyword>
<gene>
    <name evidence="2" type="ORF">SAMD00023353_9300310</name>
</gene>
<dbReference type="OrthoDB" id="1577640at2759"/>
<name>A0A1S8AAX3_ROSNE</name>
<feature type="coiled-coil region" evidence="1">
    <location>
        <begin position="25"/>
        <end position="52"/>
    </location>
</feature>
<dbReference type="Proteomes" id="UP000054516">
    <property type="component" value="Unassembled WGS sequence"/>
</dbReference>
<dbReference type="EMBL" id="DF977538">
    <property type="protein sequence ID" value="GAW27248.1"/>
    <property type="molecule type" value="Genomic_DNA"/>
</dbReference>
<dbReference type="AlphaFoldDB" id="A0A1S8AAX3"/>
<evidence type="ECO:0000313" key="3">
    <source>
        <dbReference type="Proteomes" id="UP000054516"/>
    </source>
</evidence>
<reference evidence="2" key="1">
    <citation type="submission" date="2016-03" db="EMBL/GenBank/DDBJ databases">
        <title>Draft genome sequence of Rosellinia necatrix.</title>
        <authorList>
            <person name="Kanematsu S."/>
        </authorList>
    </citation>
    <scope>NUCLEOTIDE SEQUENCE [LARGE SCALE GENOMIC DNA]</scope>
    <source>
        <strain evidence="2">W97</strain>
    </source>
</reference>
<dbReference type="OMA" id="NCAHIAQ"/>
<protein>
    <submittedName>
        <fullName evidence="2">Putative ankyrin repeat-containing protein</fullName>
    </submittedName>
</protein>
<evidence type="ECO:0000256" key="1">
    <source>
        <dbReference type="SAM" id="Coils"/>
    </source>
</evidence>
<accession>A0A1S8AAX3</accession>